<feature type="transmembrane region" description="Helical" evidence="6">
    <location>
        <begin position="44"/>
        <end position="65"/>
    </location>
</feature>
<evidence type="ECO:0000313" key="8">
    <source>
        <dbReference type="EMBL" id="AJC19809.1"/>
    </source>
</evidence>
<dbReference type="Proteomes" id="UP000035086">
    <property type="component" value="Chromosome"/>
</dbReference>
<keyword evidence="2" id="KW-1003">Cell membrane</keyword>
<dbReference type="PANTHER" id="PTHR40077">
    <property type="entry name" value="MEMBRANE PROTEIN-RELATED"/>
    <property type="match status" value="1"/>
</dbReference>
<name>A0AAJ4ZEX0_PANPU</name>
<evidence type="ECO:0000259" key="7">
    <source>
        <dbReference type="Pfam" id="PF12823"/>
    </source>
</evidence>
<keyword evidence="3 6" id="KW-0812">Transmembrane</keyword>
<dbReference type="NCBIfam" id="TIGR03954">
    <property type="entry name" value="integ_memb_HG"/>
    <property type="match status" value="1"/>
</dbReference>
<organism evidence="9 11">
    <name type="scientific">Pandoraea pulmonicola</name>
    <dbReference type="NCBI Taxonomy" id="93221"/>
    <lineage>
        <taxon>Bacteria</taxon>
        <taxon>Pseudomonadati</taxon>
        <taxon>Pseudomonadota</taxon>
        <taxon>Betaproteobacteria</taxon>
        <taxon>Burkholderiales</taxon>
        <taxon>Burkholderiaceae</taxon>
        <taxon>Pandoraea</taxon>
    </lineage>
</organism>
<evidence type="ECO:0000256" key="2">
    <source>
        <dbReference type="ARBA" id="ARBA00022475"/>
    </source>
</evidence>
<dbReference type="Proteomes" id="UP000254589">
    <property type="component" value="Unassembled WGS sequence"/>
</dbReference>
<accession>A0AAJ4ZEX0</accession>
<evidence type="ECO:0000256" key="3">
    <source>
        <dbReference type="ARBA" id="ARBA00022692"/>
    </source>
</evidence>
<reference evidence="10" key="1">
    <citation type="submission" date="2014-12" db="EMBL/GenBank/DDBJ databases">
        <title>Complete Genome Sequencing of Pandoraea pulmonicola DSM 16583.</title>
        <authorList>
            <person name="Chan K.-G."/>
        </authorList>
    </citation>
    <scope>NUCLEOTIDE SEQUENCE [LARGE SCALE GENOMIC DNA]</scope>
    <source>
        <strain evidence="10">DSM 16583</strain>
    </source>
</reference>
<feature type="domain" description="DUF3817" evidence="7">
    <location>
        <begin position="8"/>
        <end position="94"/>
    </location>
</feature>
<evidence type="ECO:0000313" key="10">
    <source>
        <dbReference type="Proteomes" id="UP000035086"/>
    </source>
</evidence>
<comment type="subcellular location">
    <subcellularLocation>
        <location evidence="1">Cell membrane</location>
        <topology evidence="1">Multi-pass membrane protein</topology>
    </subcellularLocation>
</comment>
<evidence type="ECO:0000256" key="4">
    <source>
        <dbReference type="ARBA" id="ARBA00022989"/>
    </source>
</evidence>
<dbReference type="RefSeq" id="WP_039405336.1">
    <property type="nucleotide sequence ID" value="NZ_CP010310.2"/>
</dbReference>
<evidence type="ECO:0000256" key="5">
    <source>
        <dbReference type="ARBA" id="ARBA00023136"/>
    </source>
</evidence>
<reference evidence="9 11" key="3">
    <citation type="submission" date="2018-06" db="EMBL/GenBank/DDBJ databases">
        <authorList>
            <consortium name="Pathogen Informatics"/>
            <person name="Doyle S."/>
        </authorList>
    </citation>
    <scope>NUCLEOTIDE SEQUENCE [LARGE SCALE GENOMIC DNA]</scope>
    <source>
        <strain evidence="9 11">NCTC13159</strain>
    </source>
</reference>
<keyword evidence="10" id="KW-1185">Reference proteome</keyword>
<proteinExistence type="predicted"/>
<feature type="transmembrane region" description="Helical" evidence="6">
    <location>
        <begin position="77"/>
        <end position="95"/>
    </location>
</feature>
<evidence type="ECO:0000256" key="6">
    <source>
        <dbReference type="SAM" id="Phobius"/>
    </source>
</evidence>
<feature type="transmembrane region" description="Helical" evidence="6">
    <location>
        <begin position="12"/>
        <end position="32"/>
    </location>
</feature>
<keyword evidence="5 6" id="KW-0472">Membrane</keyword>
<sequence length="101" mass="10897">MDTDTNSLRNLRLMAAVEATTLVLLVCIAVPLKHLGGMPVAVKWLGPVHGVAFVAYLWMVFGVAASGGWKRSEVVRLVISAMIPFCGFTSVVWLGRKQAAQ</sequence>
<protein>
    <submittedName>
        <fullName evidence="9">Integral membrane protein</fullName>
    </submittedName>
</protein>
<evidence type="ECO:0000313" key="9">
    <source>
        <dbReference type="EMBL" id="SUA92026.1"/>
    </source>
</evidence>
<dbReference type="EMBL" id="CP010310">
    <property type="protein sequence ID" value="AJC19809.1"/>
    <property type="molecule type" value="Genomic_DNA"/>
</dbReference>
<dbReference type="Pfam" id="PF12823">
    <property type="entry name" value="DUF3817"/>
    <property type="match status" value="1"/>
</dbReference>
<gene>
    <name evidence="9" type="ORF">NCTC13159_03547</name>
    <name evidence="8" type="ORF">RO07_03685</name>
</gene>
<evidence type="ECO:0000313" key="11">
    <source>
        <dbReference type="Proteomes" id="UP000254589"/>
    </source>
</evidence>
<dbReference type="GO" id="GO:0005886">
    <property type="term" value="C:plasma membrane"/>
    <property type="evidence" value="ECO:0007669"/>
    <property type="project" value="UniProtKB-SubCell"/>
</dbReference>
<dbReference type="AlphaFoldDB" id="A0AAJ4ZEX0"/>
<keyword evidence="4 6" id="KW-1133">Transmembrane helix</keyword>
<dbReference type="PANTHER" id="PTHR40077:SF1">
    <property type="entry name" value="MEMBRANE PROTEIN"/>
    <property type="match status" value="1"/>
</dbReference>
<reference evidence="8" key="2">
    <citation type="submission" date="2016-11" db="EMBL/GenBank/DDBJ databases">
        <title>Complete Genome Sequencing of Pandoraea pulmonicola DSM 16583.</title>
        <authorList>
            <person name="Chan K.-G."/>
        </authorList>
    </citation>
    <scope>NUCLEOTIDE SEQUENCE</scope>
    <source>
        <strain evidence="8">DSM 16583</strain>
    </source>
</reference>
<dbReference type="InterPro" id="IPR023845">
    <property type="entry name" value="DUF3817_TM"/>
</dbReference>
<evidence type="ECO:0000256" key="1">
    <source>
        <dbReference type="ARBA" id="ARBA00004651"/>
    </source>
</evidence>
<dbReference type="EMBL" id="UGSJ01000001">
    <property type="protein sequence ID" value="SUA92026.1"/>
    <property type="molecule type" value="Genomic_DNA"/>
</dbReference>
<dbReference type="KEGG" id="ppul:RO07_03685"/>